<evidence type="ECO:0000313" key="1">
    <source>
        <dbReference type="EMBL" id="OCT70397.1"/>
    </source>
</evidence>
<name>A0A974HA23_XENLA</name>
<protein>
    <submittedName>
        <fullName evidence="1">Uncharacterized protein</fullName>
    </submittedName>
</protein>
<reference evidence="2" key="1">
    <citation type="journal article" date="2016" name="Nature">
        <title>Genome evolution in the allotetraploid frog Xenopus laevis.</title>
        <authorList>
            <person name="Session A.M."/>
            <person name="Uno Y."/>
            <person name="Kwon T."/>
            <person name="Chapman J.A."/>
            <person name="Toyoda A."/>
            <person name="Takahashi S."/>
            <person name="Fukui A."/>
            <person name="Hikosaka A."/>
            <person name="Suzuki A."/>
            <person name="Kondo M."/>
            <person name="van Heeringen S.J."/>
            <person name="Quigley I."/>
            <person name="Heinz S."/>
            <person name="Ogino H."/>
            <person name="Ochi H."/>
            <person name="Hellsten U."/>
            <person name="Lyons J.B."/>
            <person name="Simakov O."/>
            <person name="Putnam N."/>
            <person name="Stites J."/>
            <person name="Kuroki Y."/>
            <person name="Tanaka T."/>
            <person name="Michiue T."/>
            <person name="Watanabe M."/>
            <person name="Bogdanovic O."/>
            <person name="Lister R."/>
            <person name="Georgiou G."/>
            <person name="Paranjpe S.S."/>
            <person name="van Kruijsbergen I."/>
            <person name="Shu S."/>
            <person name="Carlson J."/>
            <person name="Kinoshita T."/>
            <person name="Ohta Y."/>
            <person name="Mawaribuchi S."/>
            <person name="Jenkins J."/>
            <person name="Grimwood J."/>
            <person name="Schmutz J."/>
            <person name="Mitros T."/>
            <person name="Mozaffari S.V."/>
            <person name="Suzuki Y."/>
            <person name="Haramoto Y."/>
            <person name="Yamamoto T.S."/>
            <person name="Takagi C."/>
            <person name="Heald R."/>
            <person name="Miller K."/>
            <person name="Haudenschild C."/>
            <person name="Kitzman J."/>
            <person name="Nakayama T."/>
            <person name="Izutsu Y."/>
            <person name="Robert J."/>
            <person name="Fortriede J."/>
            <person name="Burns K."/>
            <person name="Lotay V."/>
            <person name="Karimi K."/>
            <person name="Yasuoka Y."/>
            <person name="Dichmann D.S."/>
            <person name="Flajnik M.F."/>
            <person name="Houston D.W."/>
            <person name="Shendure J."/>
            <person name="DuPasquier L."/>
            <person name="Vize P.D."/>
            <person name="Zorn A.M."/>
            <person name="Ito M."/>
            <person name="Marcotte E.M."/>
            <person name="Wallingford J.B."/>
            <person name="Ito Y."/>
            <person name="Asashima M."/>
            <person name="Ueno N."/>
            <person name="Matsuda Y."/>
            <person name="Veenstra G.J."/>
            <person name="Fujiyama A."/>
            <person name="Harland R.M."/>
            <person name="Taira M."/>
            <person name="Rokhsar D.S."/>
        </authorList>
    </citation>
    <scope>NUCLEOTIDE SEQUENCE [LARGE SCALE GENOMIC DNA]</scope>
    <source>
        <strain evidence="2">J</strain>
    </source>
</reference>
<dbReference type="Proteomes" id="UP000694892">
    <property type="component" value="Chromosome 7S"/>
</dbReference>
<organism evidence="1 2">
    <name type="scientific">Xenopus laevis</name>
    <name type="common">African clawed frog</name>
    <dbReference type="NCBI Taxonomy" id="8355"/>
    <lineage>
        <taxon>Eukaryota</taxon>
        <taxon>Metazoa</taxon>
        <taxon>Chordata</taxon>
        <taxon>Craniata</taxon>
        <taxon>Vertebrata</taxon>
        <taxon>Euteleostomi</taxon>
        <taxon>Amphibia</taxon>
        <taxon>Batrachia</taxon>
        <taxon>Anura</taxon>
        <taxon>Pipoidea</taxon>
        <taxon>Pipidae</taxon>
        <taxon>Xenopodinae</taxon>
        <taxon>Xenopus</taxon>
        <taxon>Xenopus</taxon>
    </lineage>
</organism>
<dbReference type="EMBL" id="CM004479">
    <property type="protein sequence ID" value="OCT70397.1"/>
    <property type="molecule type" value="Genomic_DNA"/>
</dbReference>
<gene>
    <name evidence="1" type="ORF">XELAEV_18037315mg</name>
</gene>
<evidence type="ECO:0000313" key="2">
    <source>
        <dbReference type="Proteomes" id="UP000694892"/>
    </source>
</evidence>
<sequence>MHNHALLNSYWPAGPSIHIFNVQLTGLHFFPVQHTIWRNSSTDSRKDCLVLMAEHSSKSGQGPSSRLQPLAPKEFIVVQWFIFPLPERRKIFCVSNLKGVSIKLNNSLISQKTFL</sequence>
<dbReference type="AlphaFoldDB" id="A0A974HA23"/>
<accession>A0A974HA23</accession>
<proteinExistence type="predicted"/>